<dbReference type="CDD" id="cd12208">
    <property type="entry name" value="DIP1984-like"/>
    <property type="match status" value="1"/>
</dbReference>
<dbReference type="RefSeq" id="WP_148944970.1">
    <property type="nucleotide sequence ID" value="NZ_JBNIKK010000011.1"/>
</dbReference>
<evidence type="ECO:0000313" key="1">
    <source>
        <dbReference type="EMBL" id="TYR77351.1"/>
    </source>
</evidence>
<dbReference type="Proteomes" id="UP000323317">
    <property type="component" value="Unassembled WGS sequence"/>
</dbReference>
<dbReference type="InterPro" id="IPR047741">
    <property type="entry name" value="DIP1984-like"/>
</dbReference>
<dbReference type="AlphaFoldDB" id="A0A5D4KJ93"/>
<dbReference type="NCBIfam" id="NF038048">
    <property type="entry name" value="DIP1984_fam"/>
    <property type="match status" value="1"/>
</dbReference>
<gene>
    <name evidence="1" type="ORF">FZC79_00565</name>
</gene>
<comment type="caution">
    <text evidence="1">The sequence shown here is derived from an EMBL/GenBank/DDBJ whole genome shotgun (WGS) entry which is preliminary data.</text>
</comment>
<protein>
    <recommendedName>
        <fullName evidence="3">Septicolysin</fullName>
    </recommendedName>
</protein>
<proteinExistence type="predicted"/>
<dbReference type="Pfam" id="PF20935">
    <property type="entry name" value="DUF6847"/>
    <property type="match status" value="1"/>
</dbReference>
<organism evidence="1 2">
    <name type="scientific">Rossellomorea vietnamensis</name>
    <dbReference type="NCBI Taxonomy" id="218284"/>
    <lineage>
        <taxon>Bacteria</taxon>
        <taxon>Bacillati</taxon>
        <taxon>Bacillota</taxon>
        <taxon>Bacilli</taxon>
        <taxon>Bacillales</taxon>
        <taxon>Bacillaceae</taxon>
        <taxon>Rossellomorea</taxon>
    </lineage>
</organism>
<evidence type="ECO:0000313" key="2">
    <source>
        <dbReference type="Proteomes" id="UP000323317"/>
    </source>
</evidence>
<dbReference type="EMBL" id="VTEH01000001">
    <property type="protein sequence ID" value="TYR77351.1"/>
    <property type="molecule type" value="Genomic_DNA"/>
</dbReference>
<accession>A0A5D4KJ93</accession>
<dbReference type="Gene3D" id="6.10.320.10">
    <property type="match status" value="1"/>
</dbReference>
<reference evidence="1 2" key="1">
    <citation type="submission" date="2019-08" db="EMBL/GenBank/DDBJ databases">
        <title>Bacillus genomes from the desert of Cuatro Cienegas, Coahuila.</title>
        <authorList>
            <person name="Olmedo-Alvarez G."/>
        </authorList>
    </citation>
    <scope>NUCLEOTIDE SEQUENCE [LARGE SCALE GENOMIC DNA]</scope>
    <source>
        <strain evidence="1 2">CH40_1T</strain>
    </source>
</reference>
<sequence>MKLAEALLERADLQKRLSQMSGRLERSAVIQEGEDPPEDPQTLLKEMKRIFKRLEELVTLIQKANASSDLEPFGKLSDALVKRDIIMQKRQMLQTLADQASIVEARYSMSEIRRIPTVSVRKIQKEIDELSKEYRLLDTKIQQANWLTEID</sequence>
<evidence type="ECO:0008006" key="3">
    <source>
        <dbReference type="Google" id="ProtNLM"/>
    </source>
</evidence>
<name>A0A5D4KJ93_9BACI</name>